<proteinExistence type="predicted"/>
<keyword evidence="1" id="KW-0472">Membrane</keyword>
<dbReference type="AlphaFoldDB" id="A0A849AH13"/>
<sequence length="59" mass="6670">MADITTFFIGFMIINAIALALFVAFAATELTKFFTANRKQRLARHEPFVSYYRGLAVGH</sequence>
<organism evidence="2 3">
    <name type="scientific">Flexivirga aerilata</name>
    <dbReference type="NCBI Taxonomy" id="1656889"/>
    <lineage>
        <taxon>Bacteria</taxon>
        <taxon>Bacillati</taxon>
        <taxon>Actinomycetota</taxon>
        <taxon>Actinomycetes</taxon>
        <taxon>Micrococcales</taxon>
        <taxon>Dermacoccaceae</taxon>
        <taxon>Flexivirga</taxon>
    </lineage>
</organism>
<evidence type="ECO:0000313" key="2">
    <source>
        <dbReference type="EMBL" id="NNG40134.1"/>
    </source>
</evidence>
<gene>
    <name evidence="2" type="ORF">HJ588_12755</name>
</gene>
<dbReference type="RefSeq" id="WP_171156145.1">
    <property type="nucleotide sequence ID" value="NZ_JABENB010000002.1"/>
</dbReference>
<accession>A0A849AH13</accession>
<reference evidence="2 3" key="1">
    <citation type="submission" date="2020-05" db="EMBL/GenBank/DDBJ databases">
        <title>Flexivirga sp. ID2601S isolated from air conditioner.</title>
        <authorList>
            <person name="Kim D.H."/>
        </authorList>
    </citation>
    <scope>NUCLEOTIDE SEQUENCE [LARGE SCALE GENOMIC DNA]</scope>
    <source>
        <strain evidence="2 3">ID2601S</strain>
    </source>
</reference>
<keyword evidence="1" id="KW-1133">Transmembrane helix</keyword>
<comment type="caution">
    <text evidence="2">The sequence shown here is derived from an EMBL/GenBank/DDBJ whole genome shotgun (WGS) entry which is preliminary data.</text>
</comment>
<name>A0A849AH13_9MICO</name>
<dbReference type="EMBL" id="JABENB010000002">
    <property type="protein sequence ID" value="NNG40134.1"/>
    <property type="molecule type" value="Genomic_DNA"/>
</dbReference>
<evidence type="ECO:0000256" key="1">
    <source>
        <dbReference type="SAM" id="Phobius"/>
    </source>
</evidence>
<keyword evidence="3" id="KW-1185">Reference proteome</keyword>
<evidence type="ECO:0000313" key="3">
    <source>
        <dbReference type="Proteomes" id="UP000557772"/>
    </source>
</evidence>
<protein>
    <submittedName>
        <fullName evidence="2">Uncharacterized protein</fullName>
    </submittedName>
</protein>
<feature type="transmembrane region" description="Helical" evidence="1">
    <location>
        <begin position="6"/>
        <end position="31"/>
    </location>
</feature>
<keyword evidence="1" id="KW-0812">Transmembrane</keyword>
<dbReference type="Proteomes" id="UP000557772">
    <property type="component" value="Unassembled WGS sequence"/>
</dbReference>